<feature type="region of interest" description="Disordered" evidence="7">
    <location>
        <begin position="1"/>
        <end position="37"/>
    </location>
</feature>
<evidence type="ECO:0000256" key="1">
    <source>
        <dbReference type="ARBA" id="ARBA00022490"/>
    </source>
</evidence>
<dbReference type="GO" id="GO:0009318">
    <property type="term" value="C:exodeoxyribonuclease VII complex"/>
    <property type="evidence" value="ECO:0007669"/>
    <property type="project" value="UniProtKB-UniRule"/>
</dbReference>
<organism evidence="10 11">
    <name type="scientific">Salana multivorans</name>
    <dbReference type="NCBI Taxonomy" id="120377"/>
    <lineage>
        <taxon>Bacteria</taxon>
        <taxon>Bacillati</taxon>
        <taxon>Actinomycetota</taxon>
        <taxon>Actinomycetes</taxon>
        <taxon>Micrococcales</taxon>
        <taxon>Beutenbergiaceae</taxon>
        <taxon>Salana</taxon>
    </lineage>
</organism>
<dbReference type="Pfam" id="PF02601">
    <property type="entry name" value="Exonuc_VII_L"/>
    <property type="match status" value="1"/>
</dbReference>
<keyword evidence="11" id="KW-1185">Reference proteome</keyword>
<dbReference type="InterPro" id="IPR025824">
    <property type="entry name" value="OB-fold_nuc-bd_dom"/>
</dbReference>
<feature type="domain" description="OB-fold nucleic acid binding" evidence="9">
    <location>
        <begin position="58"/>
        <end position="136"/>
    </location>
</feature>
<evidence type="ECO:0000256" key="4">
    <source>
        <dbReference type="ARBA" id="ARBA00022839"/>
    </source>
</evidence>
<dbReference type="GO" id="GO:0005737">
    <property type="term" value="C:cytoplasm"/>
    <property type="evidence" value="ECO:0007669"/>
    <property type="project" value="UniProtKB-SubCell"/>
</dbReference>
<evidence type="ECO:0000256" key="3">
    <source>
        <dbReference type="ARBA" id="ARBA00022801"/>
    </source>
</evidence>
<dbReference type="PANTHER" id="PTHR30008:SF0">
    <property type="entry name" value="EXODEOXYRIBONUCLEASE 7 LARGE SUBUNIT"/>
    <property type="match status" value="1"/>
</dbReference>
<gene>
    <name evidence="5" type="primary">xseA</name>
    <name evidence="10" type="ORF">EDD28_0377</name>
</gene>
<comment type="similarity">
    <text evidence="5 6">Belongs to the XseA family.</text>
</comment>
<dbReference type="Pfam" id="PF13742">
    <property type="entry name" value="tRNA_anti_2"/>
    <property type="match status" value="1"/>
</dbReference>
<comment type="function">
    <text evidence="5">Bidirectionally degrades single-stranded DNA into large acid-insoluble oligonucleotides, which are then degraded further into small acid-soluble oligonucleotides.</text>
</comment>
<dbReference type="GO" id="GO:0003676">
    <property type="term" value="F:nucleic acid binding"/>
    <property type="evidence" value="ECO:0007669"/>
    <property type="project" value="InterPro"/>
</dbReference>
<keyword evidence="2 5" id="KW-0540">Nuclease</keyword>
<evidence type="ECO:0000259" key="8">
    <source>
        <dbReference type="Pfam" id="PF02601"/>
    </source>
</evidence>
<evidence type="ECO:0000256" key="6">
    <source>
        <dbReference type="RuleBase" id="RU004355"/>
    </source>
</evidence>
<comment type="subcellular location">
    <subcellularLocation>
        <location evidence="5 6">Cytoplasm</location>
    </subcellularLocation>
</comment>
<dbReference type="InterPro" id="IPR003753">
    <property type="entry name" value="Exonuc_VII_L"/>
</dbReference>
<dbReference type="GO" id="GO:0008855">
    <property type="term" value="F:exodeoxyribonuclease VII activity"/>
    <property type="evidence" value="ECO:0007669"/>
    <property type="project" value="UniProtKB-UniRule"/>
</dbReference>
<dbReference type="AlphaFoldDB" id="A0A3N2D7S6"/>
<dbReference type="PANTHER" id="PTHR30008">
    <property type="entry name" value="EXODEOXYRIBONUCLEASE 7 LARGE SUBUNIT"/>
    <property type="match status" value="1"/>
</dbReference>
<keyword evidence="1 5" id="KW-0963">Cytoplasm</keyword>
<dbReference type="HAMAP" id="MF_00378">
    <property type="entry name" value="Exonuc_7_L"/>
    <property type="match status" value="1"/>
</dbReference>
<feature type="domain" description="Exonuclease VII large subunit C-terminal" evidence="8">
    <location>
        <begin position="159"/>
        <end position="360"/>
    </location>
</feature>
<evidence type="ECO:0000256" key="5">
    <source>
        <dbReference type="HAMAP-Rule" id="MF_00378"/>
    </source>
</evidence>
<dbReference type="CDD" id="cd04489">
    <property type="entry name" value="ExoVII_LU_OBF"/>
    <property type="match status" value="1"/>
</dbReference>
<evidence type="ECO:0000313" key="10">
    <source>
        <dbReference type="EMBL" id="ROR95815.1"/>
    </source>
</evidence>
<dbReference type="NCBIfam" id="TIGR00237">
    <property type="entry name" value="xseA"/>
    <property type="match status" value="1"/>
</dbReference>
<keyword evidence="3 5" id="KW-0378">Hydrolase</keyword>
<keyword evidence="4 5" id="KW-0269">Exonuclease</keyword>
<sequence length="495" mass="53152">MSSACGRLVPVTASAENPSPLPAGDGPQQLPERALDTTAERPWPLRLLSLKMGEYIDKMAPVWVEGQIVEANRRSGMSFFTLRDTEADMSLSLTAFSSVLDRLPGPLAPGSHVVVHAKPTFYSKRGTLSLQARAIRPVGVGELLARIDQLRRVLAAEGLFDARHKHQLPFLPAKIGLICGREAKAMHDVLVNARERFPEVTFDVRQVAVQGVKAVAEVTRALAALDSDPTVEVIVVTRGGGSVEDLLPFSNESLVRAVAAARTPVVSAIGHETDAPLLDLVADYRASTPTDAAKRIVPDVAIERQQIVLARRRLEAAIRGRVDVEQDRLDALRTRPVLADPTVMVAARENELVHARRTLRLCLGSRLDREHAAVTSLAAHVRALSPASTLDRGYAVLRTASGIVVREPAEVAEDEPVEAIVSGGRLDLRRATARETPTPRTTSSSRTTSSPREAPTPGDASSSDEAPTPGGTSSSDEVPTSRETSAPRPASRLLD</sequence>
<accession>A0A3N2D7S6</accession>
<proteinExistence type="inferred from homology"/>
<dbReference type="OrthoDB" id="9802795at2"/>
<dbReference type="GO" id="GO:0006308">
    <property type="term" value="P:DNA catabolic process"/>
    <property type="evidence" value="ECO:0007669"/>
    <property type="project" value="UniProtKB-UniRule"/>
</dbReference>
<feature type="compositionally biased region" description="Polar residues" evidence="7">
    <location>
        <begin position="459"/>
        <end position="484"/>
    </location>
</feature>
<dbReference type="EMBL" id="RKHQ01000001">
    <property type="protein sequence ID" value="ROR95815.1"/>
    <property type="molecule type" value="Genomic_DNA"/>
</dbReference>
<feature type="compositionally biased region" description="Low complexity" evidence="7">
    <location>
        <begin position="434"/>
        <end position="457"/>
    </location>
</feature>
<dbReference type="EC" id="3.1.11.6" evidence="5"/>
<evidence type="ECO:0000256" key="2">
    <source>
        <dbReference type="ARBA" id="ARBA00022722"/>
    </source>
</evidence>
<comment type="catalytic activity">
    <reaction evidence="5 6">
        <text>Exonucleolytic cleavage in either 5'- to 3'- or 3'- to 5'-direction to yield nucleoside 5'-phosphates.</text>
        <dbReference type="EC" id="3.1.11.6"/>
    </reaction>
</comment>
<comment type="caution">
    <text evidence="10">The sequence shown here is derived from an EMBL/GenBank/DDBJ whole genome shotgun (WGS) entry which is preliminary data.</text>
</comment>
<feature type="region of interest" description="Disordered" evidence="7">
    <location>
        <begin position="423"/>
        <end position="495"/>
    </location>
</feature>
<comment type="subunit">
    <text evidence="5">Heterooligomer composed of large and small subunits.</text>
</comment>
<evidence type="ECO:0000256" key="7">
    <source>
        <dbReference type="SAM" id="MobiDB-lite"/>
    </source>
</evidence>
<reference evidence="10 11" key="1">
    <citation type="submission" date="2018-11" db="EMBL/GenBank/DDBJ databases">
        <title>Sequencing the genomes of 1000 actinobacteria strains.</title>
        <authorList>
            <person name="Klenk H.-P."/>
        </authorList>
    </citation>
    <scope>NUCLEOTIDE SEQUENCE [LARGE SCALE GENOMIC DNA]</scope>
    <source>
        <strain evidence="10 11">DSM 13521</strain>
    </source>
</reference>
<dbReference type="Proteomes" id="UP000275356">
    <property type="component" value="Unassembled WGS sequence"/>
</dbReference>
<protein>
    <recommendedName>
        <fullName evidence="5">Exodeoxyribonuclease 7 large subunit</fullName>
        <ecNumber evidence="5">3.1.11.6</ecNumber>
    </recommendedName>
    <alternativeName>
        <fullName evidence="5">Exodeoxyribonuclease VII large subunit</fullName>
        <shortName evidence="5">Exonuclease VII large subunit</shortName>
    </alternativeName>
</protein>
<name>A0A3N2D7S6_9MICO</name>
<evidence type="ECO:0000259" key="9">
    <source>
        <dbReference type="Pfam" id="PF13742"/>
    </source>
</evidence>
<dbReference type="InterPro" id="IPR020579">
    <property type="entry name" value="Exonuc_VII_lsu_C"/>
</dbReference>
<evidence type="ECO:0000313" key="11">
    <source>
        <dbReference type="Proteomes" id="UP000275356"/>
    </source>
</evidence>